<feature type="compositionally biased region" description="Polar residues" evidence="1">
    <location>
        <begin position="81"/>
        <end position="91"/>
    </location>
</feature>
<protein>
    <submittedName>
        <fullName evidence="2">Uncharacterized protein</fullName>
    </submittedName>
</protein>
<reference evidence="2 3" key="1">
    <citation type="submission" date="2024-03" db="EMBL/GenBank/DDBJ databases">
        <title>Novel Streptomyces species of biotechnological and ecological value are a feature of Machair soil.</title>
        <authorList>
            <person name="Prole J.R."/>
            <person name="Goodfellow M."/>
            <person name="Allenby N."/>
            <person name="Ward A.C."/>
        </authorList>
    </citation>
    <scope>NUCLEOTIDE SEQUENCE [LARGE SCALE GENOMIC DNA]</scope>
    <source>
        <strain evidence="2 3">MS1.AVA.1</strain>
    </source>
</reference>
<comment type="caution">
    <text evidence="2">The sequence shown here is derived from an EMBL/GenBank/DDBJ whole genome shotgun (WGS) entry which is preliminary data.</text>
</comment>
<sequence length="91" mass="9338">MRGPGRPHRRRTRHPPPDPVLPPLPRRTTHGPGPGRRGGPAAAAHGVEGGATLGPALDERAGPGRESGPGRGQAGHFGVAASSTWRRPSVS</sequence>
<evidence type="ECO:0000256" key="1">
    <source>
        <dbReference type="SAM" id="MobiDB-lite"/>
    </source>
</evidence>
<organism evidence="2 3">
    <name type="scientific">Streptomyces machairae</name>
    <dbReference type="NCBI Taxonomy" id="3134109"/>
    <lineage>
        <taxon>Bacteria</taxon>
        <taxon>Bacillati</taxon>
        <taxon>Actinomycetota</taxon>
        <taxon>Actinomycetes</taxon>
        <taxon>Kitasatosporales</taxon>
        <taxon>Streptomycetaceae</taxon>
        <taxon>Streptomyces</taxon>
    </lineage>
</organism>
<dbReference type="Proteomes" id="UP001376459">
    <property type="component" value="Unassembled WGS sequence"/>
</dbReference>
<feature type="region of interest" description="Disordered" evidence="1">
    <location>
        <begin position="1"/>
        <end position="91"/>
    </location>
</feature>
<gene>
    <name evidence="2" type="ORF">WKI71_31335</name>
</gene>
<accession>A0ABU8UQS7</accession>
<dbReference type="EMBL" id="JBBKAK010000001">
    <property type="protein sequence ID" value="MEJ8671253.1"/>
    <property type="molecule type" value="Genomic_DNA"/>
</dbReference>
<keyword evidence="3" id="KW-1185">Reference proteome</keyword>
<name>A0ABU8UQS7_9ACTN</name>
<feature type="compositionally biased region" description="Gly residues" evidence="1">
    <location>
        <begin position="65"/>
        <end position="75"/>
    </location>
</feature>
<feature type="compositionally biased region" description="Basic residues" evidence="1">
    <location>
        <begin position="1"/>
        <end position="14"/>
    </location>
</feature>
<proteinExistence type="predicted"/>
<evidence type="ECO:0000313" key="3">
    <source>
        <dbReference type="Proteomes" id="UP001376459"/>
    </source>
</evidence>
<evidence type="ECO:0000313" key="2">
    <source>
        <dbReference type="EMBL" id="MEJ8671253.1"/>
    </source>
</evidence>